<reference evidence="3" key="1">
    <citation type="submission" date="2016-03" db="EMBL/GenBank/DDBJ databases">
        <title>Novel chaperonins are prevalent in the virioplankton and link to viral biology and ecology.</title>
        <authorList>
            <person name="Marine R.L."/>
            <person name="Nasko D.J."/>
            <person name="Polson S.W."/>
            <person name="Wommack K.E."/>
        </authorList>
    </citation>
    <scope>NUCLEOTIDE SEQUENCE</scope>
</reference>
<accession>A0A221S378</accession>
<gene>
    <name evidence="3" type="primary">groES</name>
</gene>
<dbReference type="InterPro" id="IPR011032">
    <property type="entry name" value="GroES-like_sf"/>
</dbReference>
<dbReference type="CDD" id="cd00320">
    <property type="entry name" value="cpn10"/>
    <property type="match status" value="1"/>
</dbReference>
<organism evidence="3">
    <name type="scientific">uncultured virus</name>
    <dbReference type="NCBI Taxonomy" id="340016"/>
    <lineage>
        <taxon>Viruses</taxon>
        <taxon>environmental samples</taxon>
    </lineage>
</organism>
<dbReference type="Pfam" id="PF00166">
    <property type="entry name" value="Cpn10"/>
    <property type="match status" value="1"/>
</dbReference>
<dbReference type="Gene3D" id="2.30.33.40">
    <property type="entry name" value="GroES chaperonin"/>
    <property type="match status" value="1"/>
</dbReference>
<proteinExistence type="inferred from homology"/>
<dbReference type="GO" id="GO:0046872">
    <property type="term" value="F:metal ion binding"/>
    <property type="evidence" value="ECO:0007669"/>
    <property type="project" value="TreeGrafter"/>
</dbReference>
<dbReference type="GO" id="GO:0005524">
    <property type="term" value="F:ATP binding"/>
    <property type="evidence" value="ECO:0007669"/>
    <property type="project" value="InterPro"/>
</dbReference>
<keyword evidence="2" id="KW-0143">Chaperone</keyword>
<sequence length="122" mass="13558">MYIDLDIKPETLAKLPKPSGYRVLIITAKTKEKTSGGVYLPDELRQAEDTASILGRVLSLGPDAYGDEKRYPSGPFCKEGDHVIFRSYSGTRLKVDGVEFRLIDDDTVQAVVADPSDYERAF</sequence>
<dbReference type="InterPro" id="IPR020818">
    <property type="entry name" value="Chaperonin_GroES"/>
</dbReference>
<comment type="similarity">
    <text evidence="1">Belongs to the GroES chaperonin family.</text>
</comment>
<dbReference type="PANTHER" id="PTHR10772:SF63">
    <property type="entry name" value="20 KDA CHAPERONIN, CHLOROPLASTIC"/>
    <property type="match status" value="1"/>
</dbReference>
<dbReference type="SMART" id="SM00883">
    <property type="entry name" value="Cpn10"/>
    <property type="match status" value="1"/>
</dbReference>
<dbReference type="PANTHER" id="PTHR10772">
    <property type="entry name" value="10 KDA HEAT SHOCK PROTEIN"/>
    <property type="match status" value="1"/>
</dbReference>
<dbReference type="GO" id="GO:0044183">
    <property type="term" value="F:protein folding chaperone"/>
    <property type="evidence" value="ECO:0007669"/>
    <property type="project" value="InterPro"/>
</dbReference>
<dbReference type="GO" id="GO:0051087">
    <property type="term" value="F:protein-folding chaperone binding"/>
    <property type="evidence" value="ECO:0007669"/>
    <property type="project" value="TreeGrafter"/>
</dbReference>
<dbReference type="SUPFAM" id="SSF50129">
    <property type="entry name" value="GroES-like"/>
    <property type="match status" value="1"/>
</dbReference>
<dbReference type="EMBL" id="KU970774">
    <property type="protein sequence ID" value="ASN63368.1"/>
    <property type="molecule type" value="Genomic_DNA"/>
</dbReference>
<evidence type="ECO:0000256" key="1">
    <source>
        <dbReference type="ARBA" id="ARBA00006975"/>
    </source>
</evidence>
<name>A0A221S378_9VIRU</name>
<evidence type="ECO:0000256" key="2">
    <source>
        <dbReference type="ARBA" id="ARBA00023186"/>
    </source>
</evidence>
<dbReference type="InterPro" id="IPR037124">
    <property type="entry name" value="Chaperonin_GroES_sf"/>
</dbReference>
<dbReference type="GO" id="GO:0051082">
    <property type="term" value="F:unfolded protein binding"/>
    <property type="evidence" value="ECO:0007669"/>
    <property type="project" value="TreeGrafter"/>
</dbReference>
<protein>
    <submittedName>
        <fullName evidence="3">Co-chaperonin GroES</fullName>
    </submittedName>
</protein>
<evidence type="ECO:0000313" key="3">
    <source>
        <dbReference type="EMBL" id="ASN63368.1"/>
    </source>
</evidence>